<reference evidence="2 3" key="1">
    <citation type="submission" date="2014-02" db="EMBL/GenBank/DDBJ databases">
        <title>The small core and large imbalanced accessory genome model reveals a collaborative survival strategy of Sorangium cellulosum strains in nature.</title>
        <authorList>
            <person name="Han K."/>
            <person name="Peng R."/>
            <person name="Blom J."/>
            <person name="Li Y.-Z."/>
        </authorList>
    </citation>
    <scope>NUCLEOTIDE SEQUENCE [LARGE SCALE GENOMIC DNA]</scope>
    <source>
        <strain evidence="2 3">So0008-312</strain>
    </source>
</reference>
<feature type="domain" description="Sulfatase-modifying factor enzyme-like" evidence="1">
    <location>
        <begin position="75"/>
        <end position="336"/>
    </location>
</feature>
<evidence type="ECO:0000313" key="2">
    <source>
        <dbReference type="EMBL" id="KYF70104.1"/>
    </source>
</evidence>
<evidence type="ECO:0000313" key="3">
    <source>
        <dbReference type="Proteomes" id="UP000075260"/>
    </source>
</evidence>
<dbReference type="AlphaFoldDB" id="A0A150QQ78"/>
<gene>
    <name evidence="2" type="ORF">BE15_00880</name>
</gene>
<sequence>MSLRRFTAEGGRRVLSAPRALGRTPLDERDVEQGSLLLTLAAEGRAEVRLPVVIARGERVRLDVALPPAGDVPEGFVHVPPGRFLYGMGEEGQLRGMLKAQPLHAAETGAYLIARHEVTFADWMEYLRALPPDERARRTPAAHKDWHVLELAQPAGGAFELLLKPTVEAYRAREGELLRYPGRARRAAQDWRRFPVSAISFDDATAYAAWLDRTGRVPGARLCTEAEWERAARGADDRVFPGGDRLEPDDANHDATYGRDPLGFGPDEVGAHPASASPFGVHDMAGNVFEWTVSADGAREPVLRGGSWYENALTSVSSNREASEPTLRDALVGARICATPRPHSD</sequence>
<name>A0A150QQ78_SORCE</name>
<dbReference type="InterPro" id="IPR051043">
    <property type="entry name" value="Sulfatase_Mod_Factor_Kinase"/>
</dbReference>
<dbReference type="InterPro" id="IPR016187">
    <property type="entry name" value="CTDL_fold"/>
</dbReference>
<protein>
    <recommendedName>
        <fullName evidence="1">Sulfatase-modifying factor enzyme-like domain-containing protein</fullName>
    </recommendedName>
</protein>
<dbReference type="Pfam" id="PF03781">
    <property type="entry name" value="FGE-sulfatase"/>
    <property type="match status" value="1"/>
</dbReference>
<dbReference type="RefSeq" id="WP_061607863.1">
    <property type="nucleotide sequence ID" value="NZ_JEMA01000426.1"/>
</dbReference>
<dbReference type="InterPro" id="IPR005532">
    <property type="entry name" value="SUMF_dom"/>
</dbReference>
<comment type="caution">
    <text evidence="2">The sequence shown here is derived from an EMBL/GenBank/DDBJ whole genome shotgun (WGS) entry which is preliminary data.</text>
</comment>
<proteinExistence type="predicted"/>
<accession>A0A150QQ78</accession>
<dbReference type="InterPro" id="IPR042095">
    <property type="entry name" value="SUMF_sf"/>
</dbReference>
<dbReference type="GO" id="GO:0120147">
    <property type="term" value="F:formylglycine-generating oxidase activity"/>
    <property type="evidence" value="ECO:0007669"/>
    <property type="project" value="TreeGrafter"/>
</dbReference>
<dbReference type="PANTHER" id="PTHR23150">
    <property type="entry name" value="SULFATASE MODIFYING FACTOR 1, 2"/>
    <property type="match status" value="1"/>
</dbReference>
<dbReference type="SUPFAM" id="SSF56436">
    <property type="entry name" value="C-type lectin-like"/>
    <property type="match status" value="1"/>
</dbReference>
<dbReference type="Proteomes" id="UP000075260">
    <property type="component" value="Unassembled WGS sequence"/>
</dbReference>
<evidence type="ECO:0000259" key="1">
    <source>
        <dbReference type="Pfam" id="PF03781"/>
    </source>
</evidence>
<dbReference type="PANTHER" id="PTHR23150:SF19">
    <property type="entry name" value="FORMYLGLYCINE-GENERATING ENZYME"/>
    <property type="match status" value="1"/>
</dbReference>
<organism evidence="2 3">
    <name type="scientific">Sorangium cellulosum</name>
    <name type="common">Polyangium cellulosum</name>
    <dbReference type="NCBI Taxonomy" id="56"/>
    <lineage>
        <taxon>Bacteria</taxon>
        <taxon>Pseudomonadati</taxon>
        <taxon>Myxococcota</taxon>
        <taxon>Polyangia</taxon>
        <taxon>Polyangiales</taxon>
        <taxon>Polyangiaceae</taxon>
        <taxon>Sorangium</taxon>
    </lineage>
</organism>
<dbReference type="Gene3D" id="3.90.1580.10">
    <property type="entry name" value="paralog of FGE (formylglycine-generating enzyme)"/>
    <property type="match status" value="1"/>
</dbReference>
<dbReference type="EMBL" id="JEMA01000426">
    <property type="protein sequence ID" value="KYF70104.1"/>
    <property type="molecule type" value="Genomic_DNA"/>
</dbReference>